<organism evidence="2 3">
    <name type="scientific">Lysinibacillus xylanilyticus</name>
    <dbReference type="NCBI Taxonomy" id="582475"/>
    <lineage>
        <taxon>Bacteria</taxon>
        <taxon>Bacillati</taxon>
        <taxon>Bacillota</taxon>
        <taxon>Bacilli</taxon>
        <taxon>Bacillales</taxon>
        <taxon>Bacillaceae</taxon>
        <taxon>Lysinibacillus</taxon>
    </lineage>
</organism>
<keyword evidence="1" id="KW-0472">Membrane</keyword>
<keyword evidence="1" id="KW-0812">Transmembrane</keyword>
<feature type="transmembrane region" description="Helical" evidence="1">
    <location>
        <begin position="35"/>
        <end position="54"/>
    </location>
</feature>
<dbReference type="EMBL" id="JBFRHK010000001">
    <property type="protein sequence ID" value="MEX3744022.1"/>
    <property type="molecule type" value="Genomic_DNA"/>
</dbReference>
<keyword evidence="3" id="KW-1185">Reference proteome</keyword>
<dbReference type="RefSeq" id="WP_368635037.1">
    <property type="nucleotide sequence ID" value="NZ_JBFRHK010000001.1"/>
</dbReference>
<dbReference type="Proteomes" id="UP001558534">
    <property type="component" value="Unassembled WGS sequence"/>
</dbReference>
<reference evidence="2 3" key="1">
    <citation type="submission" date="2024-07" db="EMBL/GenBank/DDBJ databases">
        <title>Characterization of a bacterium isolated from hydrolysated instant sea cucumber by whole-genome sequencing and metabolomics.</title>
        <authorList>
            <person name="Luo X."/>
            <person name="Zhang Z."/>
            <person name="Zheng Z."/>
            <person name="Zhang W."/>
            <person name="Ming T."/>
            <person name="Jiao L."/>
            <person name="Su X."/>
            <person name="Kong F."/>
            <person name="Xu J."/>
        </authorList>
    </citation>
    <scope>NUCLEOTIDE SEQUENCE [LARGE SCALE GENOMIC DNA]</scope>
    <source>
        <strain evidence="2 3">XL-2024</strain>
    </source>
</reference>
<accession>A0ABV3VSZ9</accession>
<protein>
    <submittedName>
        <fullName evidence="2">Uncharacterized protein</fullName>
    </submittedName>
</protein>
<evidence type="ECO:0000313" key="2">
    <source>
        <dbReference type="EMBL" id="MEX3744022.1"/>
    </source>
</evidence>
<gene>
    <name evidence="2" type="ORF">AB1300_02615</name>
</gene>
<evidence type="ECO:0000256" key="1">
    <source>
        <dbReference type="SAM" id="Phobius"/>
    </source>
</evidence>
<keyword evidence="1" id="KW-1133">Transmembrane helix</keyword>
<sequence>MMLDKLQNIMDAACKWGNKNLGTSIQFPKPTKKSMVTSAFSSGIIGSAILMYGFSFNNKWILLVGGLGIISSIFIYQQSKKTIR</sequence>
<evidence type="ECO:0000313" key="3">
    <source>
        <dbReference type="Proteomes" id="UP001558534"/>
    </source>
</evidence>
<proteinExistence type="predicted"/>
<feature type="transmembrane region" description="Helical" evidence="1">
    <location>
        <begin position="60"/>
        <end position="76"/>
    </location>
</feature>
<name>A0ABV3VSZ9_9BACI</name>
<comment type="caution">
    <text evidence="2">The sequence shown here is derived from an EMBL/GenBank/DDBJ whole genome shotgun (WGS) entry which is preliminary data.</text>
</comment>